<feature type="transmembrane region" description="Helical" evidence="6">
    <location>
        <begin position="38"/>
        <end position="54"/>
    </location>
</feature>
<evidence type="ECO:0000256" key="3">
    <source>
        <dbReference type="ARBA" id="ARBA00022692"/>
    </source>
</evidence>
<dbReference type="Proteomes" id="UP000091979">
    <property type="component" value="Unassembled WGS sequence"/>
</dbReference>
<comment type="caution">
    <text evidence="8">The sequence shown here is derived from an EMBL/GenBank/DDBJ whole genome shotgun (WGS) entry which is preliminary data.</text>
</comment>
<evidence type="ECO:0000256" key="1">
    <source>
        <dbReference type="ARBA" id="ARBA00004651"/>
    </source>
</evidence>
<feature type="transmembrane region" description="Helical" evidence="6">
    <location>
        <begin position="182"/>
        <end position="200"/>
    </location>
</feature>
<keyword evidence="3 6" id="KW-0812">Transmembrane</keyword>
<feature type="transmembrane region" description="Helical" evidence="6">
    <location>
        <begin position="124"/>
        <end position="142"/>
    </location>
</feature>
<keyword evidence="2" id="KW-1003">Cell membrane</keyword>
<evidence type="ECO:0000259" key="7">
    <source>
        <dbReference type="Pfam" id="PF00892"/>
    </source>
</evidence>
<sequence length="298" mass="31879">MKNYIGYLQILAAATLWGLLGPISKYGLQDGITPHELAFWRAGLGAVFFLLHSAKHGTLAVQRKDIPVFLVFGVMGISIFFGSYQIAIKHAGAAVSAILLYTAPIWVAIFSRILFNELLSPAKLTALGIALFGTGLVCFSGQGTDVSLPLTGIFFGLLSGFTYSLHFIFGKTFLKNYAPATLYAWCLPAGALGLLPWVTFSAYSHAKLIVIVALAFLCTYLAYYAYCAGLKRLEATQAAIIANIEPVIAAAIAVLWWNEQLTASAYLGGAMVISAVIIIARIPSKTKKSALSAAKNSV</sequence>
<dbReference type="PANTHER" id="PTHR42920">
    <property type="entry name" value="OS03G0707200 PROTEIN-RELATED"/>
    <property type="match status" value="1"/>
</dbReference>
<feature type="transmembrane region" description="Helical" evidence="6">
    <location>
        <begin position="148"/>
        <end position="170"/>
    </location>
</feature>
<evidence type="ECO:0000256" key="4">
    <source>
        <dbReference type="ARBA" id="ARBA00022989"/>
    </source>
</evidence>
<feature type="transmembrane region" description="Helical" evidence="6">
    <location>
        <begin position="93"/>
        <end position="115"/>
    </location>
</feature>
<feature type="transmembrane region" description="Helical" evidence="6">
    <location>
        <begin position="7"/>
        <end position="26"/>
    </location>
</feature>
<feature type="domain" description="EamA" evidence="7">
    <location>
        <begin position="151"/>
        <end position="280"/>
    </location>
</feature>
<dbReference type="STRING" id="1560234.SP90_13345"/>
<dbReference type="InterPro" id="IPR000620">
    <property type="entry name" value="EamA_dom"/>
</dbReference>
<dbReference type="SUPFAM" id="SSF103481">
    <property type="entry name" value="Multidrug resistance efflux transporter EmrE"/>
    <property type="match status" value="2"/>
</dbReference>
<evidence type="ECO:0000313" key="9">
    <source>
        <dbReference type="Proteomes" id="UP000091979"/>
    </source>
</evidence>
<evidence type="ECO:0000256" key="6">
    <source>
        <dbReference type="SAM" id="Phobius"/>
    </source>
</evidence>
<proteinExistence type="predicted"/>
<dbReference type="GO" id="GO:0005886">
    <property type="term" value="C:plasma membrane"/>
    <property type="evidence" value="ECO:0007669"/>
    <property type="project" value="UniProtKB-SubCell"/>
</dbReference>
<keyword evidence="4 6" id="KW-1133">Transmembrane helix</keyword>
<dbReference type="PANTHER" id="PTHR42920:SF11">
    <property type="entry name" value="INNER MEMBRANE PROTEIN YTFF"/>
    <property type="match status" value="1"/>
</dbReference>
<dbReference type="InterPro" id="IPR037185">
    <property type="entry name" value="EmrE-like"/>
</dbReference>
<dbReference type="AlphaFoldDB" id="A0A1B7XA72"/>
<dbReference type="Pfam" id="PF00892">
    <property type="entry name" value="EamA"/>
    <property type="match status" value="2"/>
</dbReference>
<protein>
    <submittedName>
        <fullName evidence="8">Membrane protein</fullName>
    </submittedName>
</protein>
<dbReference type="OrthoDB" id="6707571at2"/>
<evidence type="ECO:0000256" key="2">
    <source>
        <dbReference type="ARBA" id="ARBA00022475"/>
    </source>
</evidence>
<organism evidence="8 9">
    <name type="scientific">Halodesulfovibrio spirochaetisodalis</name>
    <dbReference type="NCBI Taxonomy" id="1560234"/>
    <lineage>
        <taxon>Bacteria</taxon>
        <taxon>Pseudomonadati</taxon>
        <taxon>Thermodesulfobacteriota</taxon>
        <taxon>Desulfovibrionia</taxon>
        <taxon>Desulfovibrionales</taxon>
        <taxon>Desulfovibrionaceae</taxon>
        <taxon>Halodesulfovibrio</taxon>
    </lineage>
</organism>
<feature type="transmembrane region" description="Helical" evidence="6">
    <location>
        <begin position="66"/>
        <end position="87"/>
    </location>
</feature>
<evidence type="ECO:0000313" key="8">
    <source>
        <dbReference type="EMBL" id="OBQ46275.1"/>
    </source>
</evidence>
<dbReference type="RefSeq" id="WP_066857211.1">
    <property type="nucleotide sequence ID" value="NZ_JXMS01000027.1"/>
</dbReference>
<evidence type="ECO:0000256" key="5">
    <source>
        <dbReference type="ARBA" id="ARBA00023136"/>
    </source>
</evidence>
<name>A0A1B7XA72_9BACT</name>
<reference evidence="8 9" key="1">
    <citation type="submission" date="2015-01" db="EMBL/GenBank/DDBJ databases">
        <title>Desulfovibrio sp. JC271 draft genome sequence.</title>
        <authorList>
            <person name="Shivani Y."/>
            <person name="Subhash Y."/>
            <person name="Sasikala C."/>
            <person name="Ramana C.V."/>
        </authorList>
    </citation>
    <scope>NUCLEOTIDE SEQUENCE [LARGE SCALE GENOMIC DNA]</scope>
    <source>
        <strain evidence="8 9">JC271</strain>
    </source>
</reference>
<feature type="domain" description="EamA" evidence="7">
    <location>
        <begin position="5"/>
        <end position="137"/>
    </location>
</feature>
<keyword evidence="9" id="KW-1185">Reference proteome</keyword>
<feature type="transmembrane region" description="Helical" evidence="6">
    <location>
        <begin position="206"/>
        <end position="226"/>
    </location>
</feature>
<feature type="transmembrane region" description="Helical" evidence="6">
    <location>
        <begin position="238"/>
        <end position="257"/>
    </location>
</feature>
<gene>
    <name evidence="8" type="ORF">SP90_13345</name>
</gene>
<dbReference type="PATRIC" id="fig|1560234.3.peg.1784"/>
<keyword evidence="5 6" id="KW-0472">Membrane</keyword>
<dbReference type="InterPro" id="IPR051258">
    <property type="entry name" value="Diverse_Substrate_Transporter"/>
</dbReference>
<dbReference type="EMBL" id="JXMS01000027">
    <property type="protein sequence ID" value="OBQ46275.1"/>
    <property type="molecule type" value="Genomic_DNA"/>
</dbReference>
<accession>A0A1B7XA72</accession>
<dbReference type="Gene3D" id="1.10.3730.20">
    <property type="match status" value="1"/>
</dbReference>
<comment type="subcellular location">
    <subcellularLocation>
        <location evidence="1">Cell membrane</location>
        <topology evidence="1">Multi-pass membrane protein</topology>
    </subcellularLocation>
</comment>
<feature type="transmembrane region" description="Helical" evidence="6">
    <location>
        <begin position="263"/>
        <end position="282"/>
    </location>
</feature>